<evidence type="ECO:0000313" key="2">
    <source>
        <dbReference type="EMBL" id="KAF1933594.1"/>
    </source>
</evidence>
<dbReference type="Proteomes" id="UP000800082">
    <property type="component" value="Unassembled WGS sequence"/>
</dbReference>
<dbReference type="EMBL" id="ML978957">
    <property type="protein sequence ID" value="KAF1933594.1"/>
    <property type="molecule type" value="Genomic_DNA"/>
</dbReference>
<feature type="compositionally biased region" description="Polar residues" evidence="1">
    <location>
        <begin position="72"/>
        <end position="84"/>
    </location>
</feature>
<evidence type="ECO:0000256" key="1">
    <source>
        <dbReference type="SAM" id="MobiDB-lite"/>
    </source>
</evidence>
<accession>A0A6A5S2E6</accession>
<gene>
    <name evidence="2" type="ORF">M421DRAFT_200701</name>
</gene>
<organism evidence="2 3">
    <name type="scientific">Didymella exigua CBS 183.55</name>
    <dbReference type="NCBI Taxonomy" id="1150837"/>
    <lineage>
        <taxon>Eukaryota</taxon>
        <taxon>Fungi</taxon>
        <taxon>Dikarya</taxon>
        <taxon>Ascomycota</taxon>
        <taxon>Pezizomycotina</taxon>
        <taxon>Dothideomycetes</taxon>
        <taxon>Pleosporomycetidae</taxon>
        <taxon>Pleosporales</taxon>
        <taxon>Pleosporineae</taxon>
        <taxon>Didymellaceae</taxon>
        <taxon>Didymella</taxon>
    </lineage>
</organism>
<keyword evidence="3" id="KW-1185">Reference proteome</keyword>
<feature type="compositionally biased region" description="Polar residues" evidence="1">
    <location>
        <begin position="9"/>
        <end position="22"/>
    </location>
</feature>
<dbReference type="RefSeq" id="XP_033453842.1">
    <property type="nucleotide sequence ID" value="XM_033588109.1"/>
</dbReference>
<name>A0A6A5S2E6_9PLEO</name>
<feature type="region of interest" description="Disordered" evidence="1">
    <location>
        <begin position="53"/>
        <end position="84"/>
    </location>
</feature>
<proteinExistence type="predicted"/>
<evidence type="ECO:0000313" key="3">
    <source>
        <dbReference type="Proteomes" id="UP000800082"/>
    </source>
</evidence>
<protein>
    <submittedName>
        <fullName evidence="2">Uncharacterized protein</fullName>
    </submittedName>
</protein>
<dbReference type="GeneID" id="54345756"/>
<sequence length="84" mass="9580">MRYLYDETPLTSATEPRPTTATHPKHLRPRRNCPVVAYFRQTNVCLRRQNIVPPHSSCGPPHVPTRYGHFEPNQSAIQRDGTSA</sequence>
<dbReference type="AlphaFoldDB" id="A0A6A5S2E6"/>
<reference evidence="2" key="1">
    <citation type="journal article" date="2020" name="Stud. Mycol.">
        <title>101 Dothideomycetes genomes: a test case for predicting lifestyles and emergence of pathogens.</title>
        <authorList>
            <person name="Haridas S."/>
            <person name="Albert R."/>
            <person name="Binder M."/>
            <person name="Bloem J."/>
            <person name="Labutti K."/>
            <person name="Salamov A."/>
            <person name="Andreopoulos B."/>
            <person name="Baker S."/>
            <person name="Barry K."/>
            <person name="Bills G."/>
            <person name="Bluhm B."/>
            <person name="Cannon C."/>
            <person name="Castanera R."/>
            <person name="Culley D."/>
            <person name="Daum C."/>
            <person name="Ezra D."/>
            <person name="Gonzalez J."/>
            <person name="Henrissat B."/>
            <person name="Kuo A."/>
            <person name="Liang C."/>
            <person name="Lipzen A."/>
            <person name="Lutzoni F."/>
            <person name="Magnuson J."/>
            <person name="Mondo S."/>
            <person name="Nolan M."/>
            <person name="Ohm R."/>
            <person name="Pangilinan J."/>
            <person name="Park H.-J."/>
            <person name="Ramirez L."/>
            <person name="Alfaro M."/>
            <person name="Sun H."/>
            <person name="Tritt A."/>
            <person name="Yoshinaga Y."/>
            <person name="Zwiers L.-H."/>
            <person name="Turgeon B."/>
            <person name="Goodwin S."/>
            <person name="Spatafora J."/>
            <person name="Crous P."/>
            <person name="Grigoriev I."/>
        </authorList>
    </citation>
    <scope>NUCLEOTIDE SEQUENCE</scope>
    <source>
        <strain evidence="2">CBS 183.55</strain>
    </source>
</reference>
<feature type="region of interest" description="Disordered" evidence="1">
    <location>
        <begin position="1"/>
        <end position="27"/>
    </location>
</feature>